<dbReference type="EMBL" id="JAKLTR010000001">
    <property type="protein sequence ID" value="MCG2613032.1"/>
    <property type="molecule type" value="Genomic_DNA"/>
</dbReference>
<proteinExistence type="predicted"/>
<organism evidence="7 8">
    <name type="scientific">Terrimonas ginsenosidimutans</name>
    <dbReference type="NCBI Taxonomy" id="2908004"/>
    <lineage>
        <taxon>Bacteria</taxon>
        <taxon>Pseudomonadati</taxon>
        <taxon>Bacteroidota</taxon>
        <taxon>Chitinophagia</taxon>
        <taxon>Chitinophagales</taxon>
        <taxon>Chitinophagaceae</taxon>
        <taxon>Terrimonas</taxon>
    </lineage>
</organism>
<evidence type="ECO:0000256" key="4">
    <source>
        <dbReference type="ARBA" id="ARBA00022989"/>
    </source>
</evidence>
<feature type="transmembrane region" description="Helical" evidence="6">
    <location>
        <begin position="49"/>
        <end position="69"/>
    </location>
</feature>
<keyword evidence="5 6" id="KW-0472">Membrane</keyword>
<gene>
    <name evidence="7" type="ORF">LZZ85_02035</name>
</gene>
<comment type="subcellular location">
    <subcellularLocation>
        <location evidence="1">Cell membrane</location>
        <topology evidence="1">Multi-pass membrane protein</topology>
    </subcellularLocation>
</comment>
<dbReference type="InterPro" id="IPR001123">
    <property type="entry name" value="LeuE-type"/>
</dbReference>
<evidence type="ECO:0000256" key="6">
    <source>
        <dbReference type="SAM" id="Phobius"/>
    </source>
</evidence>
<name>A0ABS9KL26_9BACT</name>
<comment type="caution">
    <text evidence="7">The sequence shown here is derived from an EMBL/GenBank/DDBJ whole genome shotgun (WGS) entry which is preliminary data.</text>
</comment>
<sequence length="189" mass="21056">MFSIIKQSLNNGHRGGIAFVLGVSFSDILLVLVSNVFTELFSSISSHRVPIGISGSIFLIGLGVYFVFFKKVKVNEQGQQATISFRKSDYAKIFLSGFFMNLLNPGIFLFWITASSTMLSHTVEQRIIIYATCLLMVLASDIAKVMLAGKIRNRLTPHNIHIINRINGIILIGFGIALIWGLLVYLKRM</sequence>
<feature type="transmembrane region" description="Helical" evidence="6">
    <location>
        <begin position="90"/>
        <end position="112"/>
    </location>
</feature>
<feature type="transmembrane region" description="Helical" evidence="6">
    <location>
        <begin position="127"/>
        <end position="147"/>
    </location>
</feature>
<keyword evidence="4 6" id="KW-1133">Transmembrane helix</keyword>
<evidence type="ECO:0000256" key="5">
    <source>
        <dbReference type="ARBA" id="ARBA00023136"/>
    </source>
</evidence>
<keyword evidence="3 6" id="KW-0812">Transmembrane</keyword>
<dbReference type="Proteomes" id="UP001165367">
    <property type="component" value="Unassembled WGS sequence"/>
</dbReference>
<reference evidence="7" key="1">
    <citation type="submission" date="2022-01" db="EMBL/GenBank/DDBJ databases">
        <authorList>
            <person name="Jo J.-H."/>
            <person name="Im W.-T."/>
        </authorList>
    </citation>
    <scope>NUCLEOTIDE SEQUENCE</scope>
    <source>
        <strain evidence="7">NA20</strain>
    </source>
</reference>
<protein>
    <submittedName>
        <fullName evidence="7">LysE family transporter</fullName>
    </submittedName>
</protein>
<dbReference type="PANTHER" id="PTHR30086">
    <property type="entry name" value="ARGININE EXPORTER PROTEIN ARGO"/>
    <property type="match status" value="1"/>
</dbReference>
<evidence type="ECO:0000256" key="3">
    <source>
        <dbReference type="ARBA" id="ARBA00022692"/>
    </source>
</evidence>
<evidence type="ECO:0000313" key="7">
    <source>
        <dbReference type="EMBL" id="MCG2613032.1"/>
    </source>
</evidence>
<dbReference type="PANTHER" id="PTHR30086:SF20">
    <property type="entry name" value="ARGININE EXPORTER PROTEIN ARGO-RELATED"/>
    <property type="match status" value="1"/>
</dbReference>
<accession>A0ABS9KL26</accession>
<feature type="transmembrane region" description="Helical" evidence="6">
    <location>
        <begin position="168"/>
        <end position="186"/>
    </location>
</feature>
<dbReference type="Pfam" id="PF01810">
    <property type="entry name" value="LysE"/>
    <property type="match status" value="1"/>
</dbReference>
<evidence type="ECO:0000256" key="2">
    <source>
        <dbReference type="ARBA" id="ARBA00022475"/>
    </source>
</evidence>
<keyword evidence="2" id="KW-1003">Cell membrane</keyword>
<evidence type="ECO:0000313" key="8">
    <source>
        <dbReference type="Proteomes" id="UP001165367"/>
    </source>
</evidence>
<feature type="transmembrane region" description="Helical" evidence="6">
    <location>
        <begin position="16"/>
        <end position="37"/>
    </location>
</feature>
<evidence type="ECO:0000256" key="1">
    <source>
        <dbReference type="ARBA" id="ARBA00004651"/>
    </source>
</evidence>
<keyword evidence="8" id="KW-1185">Reference proteome</keyword>